<proteinExistence type="predicted"/>
<dbReference type="Gene3D" id="3.10.450.40">
    <property type="match status" value="1"/>
</dbReference>
<evidence type="ECO:0000313" key="2">
    <source>
        <dbReference type="EMBL" id="HIW81753.1"/>
    </source>
</evidence>
<reference evidence="2" key="1">
    <citation type="journal article" date="2021" name="PeerJ">
        <title>Extensive microbial diversity within the chicken gut microbiome revealed by metagenomics and culture.</title>
        <authorList>
            <person name="Gilroy R."/>
            <person name="Ravi A."/>
            <person name="Getino M."/>
            <person name="Pursley I."/>
            <person name="Horton D.L."/>
            <person name="Alikhan N.F."/>
            <person name="Baker D."/>
            <person name="Gharbi K."/>
            <person name="Hall N."/>
            <person name="Watson M."/>
            <person name="Adriaenssens E.M."/>
            <person name="Foster-Nyarko E."/>
            <person name="Jarju S."/>
            <person name="Secka A."/>
            <person name="Antonio M."/>
            <person name="Oren A."/>
            <person name="Chaudhuri R.R."/>
            <person name="La Ragione R."/>
            <person name="Hildebrand F."/>
            <person name="Pallen M.J."/>
        </authorList>
    </citation>
    <scope>NUCLEOTIDE SEQUENCE</scope>
    <source>
        <strain evidence="2">CHK195-6426</strain>
    </source>
</reference>
<dbReference type="InterPro" id="IPR025711">
    <property type="entry name" value="PepSY"/>
</dbReference>
<feature type="domain" description="PepSY" evidence="1">
    <location>
        <begin position="48"/>
        <end position="109"/>
    </location>
</feature>
<gene>
    <name evidence="2" type="ORF">H9742_09605</name>
</gene>
<organism evidence="2 3">
    <name type="scientific">Candidatus Acetatifactor stercoripullorum</name>
    <dbReference type="NCBI Taxonomy" id="2838414"/>
    <lineage>
        <taxon>Bacteria</taxon>
        <taxon>Bacillati</taxon>
        <taxon>Bacillota</taxon>
        <taxon>Clostridia</taxon>
        <taxon>Lachnospirales</taxon>
        <taxon>Lachnospiraceae</taxon>
        <taxon>Acetatifactor</taxon>
    </lineage>
</organism>
<reference evidence="2" key="2">
    <citation type="submission" date="2021-04" db="EMBL/GenBank/DDBJ databases">
        <authorList>
            <person name="Gilroy R."/>
        </authorList>
    </citation>
    <scope>NUCLEOTIDE SEQUENCE</scope>
    <source>
        <strain evidence="2">CHK195-6426</strain>
    </source>
</reference>
<evidence type="ECO:0000313" key="3">
    <source>
        <dbReference type="Proteomes" id="UP000824265"/>
    </source>
</evidence>
<dbReference type="AlphaFoldDB" id="A0A9D1R597"/>
<dbReference type="Pfam" id="PF03413">
    <property type="entry name" value="PepSY"/>
    <property type="match status" value="1"/>
</dbReference>
<accession>A0A9D1R597</accession>
<dbReference type="EMBL" id="DXGH01000051">
    <property type="protein sequence ID" value="HIW81753.1"/>
    <property type="molecule type" value="Genomic_DNA"/>
</dbReference>
<dbReference type="Proteomes" id="UP000824265">
    <property type="component" value="Unassembled WGS sequence"/>
</dbReference>
<comment type="caution">
    <text evidence="2">The sequence shown here is derived from an EMBL/GenBank/DDBJ whole genome shotgun (WGS) entry which is preliminary data.</text>
</comment>
<name>A0A9D1R597_9FIRM</name>
<protein>
    <submittedName>
        <fullName evidence="2">PepSY domain-containing protein</fullName>
    </submittedName>
</protein>
<evidence type="ECO:0000259" key="1">
    <source>
        <dbReference type="Pfam" id="PF03413"/>
    </source>
</evidence>
<sequence length="115" mass="12699">MDFYTSTQEYDYEINADTGEIYSRSVESFQTGAQVNTGSGTNANHSYIGVDAAKSAALSHAGVSADSATFSKAKLDNDDGRMEYEIEFYAGGMEYDYTIDAFDGTILEYDSERWD</sequence>